<comment type="caution">
    <text evidence="1">The sequence shown here is derived from an EMBL/GenBank/DDBJ whole genome shotgun (WGS) entry which is preliminary data.</text>
</comment>
<accession>H1L1H2</accession>
<keyword evidence="2" id="KW-1185">Reference proteome</keyword>
<sequence>MDAIFDTTTSKDIANYSCLRILLKFIYTLNFYAHLHLQLHIQIIIAIYNFMSVEVYKLFIPKDEECIAIIREI</sequence>
<feature type="non-terminal residue" evidence="1">
    <location>
        <position position="73"/>
    </location>
</feature>
<dbReference type="EMBL" id="AGJL01000077">
    <property type="protein sequence ID" value="EHP83727.1"/>
    <property type="molecule type" value="Genomic_DNA"/>
</dbReference>
<evidence type="ECO:0000313" key="1">
    <source>
        <dbReference type="EMBL" id="EHP83727.1"/>
    </source>
</evidence>
<reference evidence="1 2" key="1">
    <citation type="submission" date="2011-09" db="EMBL/GenBank/DDBJ databases">
        <title>The draft genome of Methanotorris formicicus Mc-S-70.</title>
        <authorList>
            <consortium name="US DOE Joint Genome Institute (JGI-PGF)"/>
            <person name="Lucas S."/>
            <person name="Han J."/>
            <person name="Lapidus A."/>
            <person name="Cheng J.-F."/>
            <person name="Goodwin L."/>
            <person name="Pitluck S."/>
            <person name="Peters L."/>
            <person name="Land M.L."/>
            <person name="Hauser L."/>
            <person name="Sieprawska-Lupa M."/>
            <person name="Takai K."/>
            <person name="Miyazaki J."/>
            <person name="Whitman W."/>
            <person name="Woyke T.J."/>
        </authorList>
    </citation>
    <scope>NUCLEOTIDE SEQUENCE [LARGE SCALE GENOMIC DNA]</scope>
    <source>
        <strain evidence="1 2">Mc-S-70</strain>
    </source>
</reference>
<name>H1L1H2_9EURY</name>
<protein>
    <submittedName>
        <fullName evidence="1">Uncharacterized protein</fullName>
    </submittedName>
</protein>
<gene>
    <name evidence="1" type="ORF">MetfoDRAFT_1896</name>
</gene>
<proteinExistence type="predicted"/>
<organism evidence="1 2">
    <name type="scientific">Methanotorris formicicus Mc-S-70</name>
    <dbReference type="NCBI Taxonomy" id="647171"/>
    <lineage>
        <taxon>Archaea</taxon>
        <taxon>Methanobacteriati</taxon>
        <taxon>Methanobacteriota</taxon>
        <taxon>Methanomada group</taxon>
        <taxon>Methanococci</taxon>
        <taxon>Methanococcales</taxon>
        <taxon>Methanocaldococcaceae</taxon>
        <taxon>Methanotorris</taxon>
    </lineage>
</organism>
<dbReference type="Proteomes" id="UP000003706">
    <property type="component" value="Unassembled WGS sequence"/>
</dbReference>
<evidence type="ECO:0000313" key="2">
    <source>
        <dbReference type="Proteomes" id="UP000003706"/>
    </source>
</evidence>
<dbReference type="AlphaFoldDB" id="H1L1H2"/>